<reference evidence="2" key="1">
    <citation type="submission" date="2016-10" db="EMBL/GenBank/DDBJ databases">
        <title>Frankia sp. NRRL B-16386 Genome sequencing.</title>
        <authorList>
            <person name="Ghodhbane-Gtari F."/>
            <person name="Swanson E."/>
            <person name="Gueddou A."/>
            <person name="Hezbri K."/>
            <person name="Ktari K."/>
            <person name="Nouioui I."/>
            <person name="Morris K."/>
            <person name="Simpson S."/>
            <person name="Abebe-Akele F."/>
            <person name="Thomas K."/>
            <person name="Gtari M."/>
            <person name="Tisa L.S."/>
        </authorList>
    </citation>
    <scope>NUCLEOTIDE SEQUENCE [LARGE SCALE GENOMIC DNA]</scope>
    <source>
        <strain evidence="2">NRRL B-16386</strain>
    </source>
</reference>
<organism evidence="1 2">
    <name type="scientific">Pseudofrankia asymbiotica</name>
    <dbReference type="NCBI Taxonomy" id="1834516"/>
    <lineage>
        <taxon>Bacteria</taxon>
        <taxon>Bacillati</taxon>
        <taxon>Actinomycetota</taxon>
        <taxon>Actinomycetes</taxon>
        <taxon>Frankiales</taxon>
        <taxon>Frankiaceae</taxon>
        <taxon>Pseudofrankia</taxon>
    </lineage>
</organism>
<evidence type="ECO:0000313" key="2">
    <source>
        <dbReference type="Proteomes" id="UP000188929"/>
    </source>
</evidence>
<dbReference type="STRING" id="1834516.BL253_19005"/>
<dbReference type="AlphaFoldDB" id="A0A1V2I8L2"/>
<sequence>MMTENVQICAHPLTFVRAQRGWTYQKLARVVAKRARDLGEANMAAERQKVWRWEHRGVVPDRVSQVALATELGVPTERLESHPWPSWLPTGDNVRVDYPWTQSGSLSALSDVVQDAVTDRRGFLTISGAGVAALADDWLGLEPAHLAAALDGGLVDEQIVHQIAHNVPSLRVMDDRLGGASVRRLVDAELGVVTELLARGRYTERIGRELHIVAAELARFAGWVSFDAGYLTSAQRYWVAALHAAHVGGDRLLGANVLKNMSLQCVDTARPVEAIRLAEAAVRTAGDVTGRVGAMLHMRKARAHAALGDQVACMRELAVAEAAFERTTAREPAWAYYFDEAEFQAQVGCCYVDLGHLLSADGWLSRAQAAHPAEKARDRATYLLRRAGVRIDLGDVDAGCALAAQAAPLLTVIRSRRNARRADEVRRRLRRHASVPEARDLERHLAEITAG</sequence>
<protein>
    <submittedName>
        <fullName evidence="1">Transcriptional regulator</fullName>
    </submittedName>
</protein>
<dbReference type="Proteomes" id="UP000188929">
    <property type="component" value="Unassembled WGS sequence"/>
</dbReference>
<dbReference type="InterPro" id="IPR011990">
    <property type="entry name" value="TPR-like_helical_dom_sf"/>
</dbReference>
<dbReference type="Gene3D" id="1.25.40.10">
    <property type="entry name" value="Tetratricopeptide repeat domain"/>
    <property type="match status" value="1"/>
</dbReference>
<keyword evidence="2" id="KW-1185">Reference proteome</keyword>
<evidence type="ECO:0000313" key="1">
    <source>
        <dbReference type="EMBL" id="ONH28742.1"/>
    </source>
</evidence>
<gene>
    <name evidence="1" type="ORF">BL253_19005</name>
</gene>
<name>A0A1V2I8L2_9ACTN</name>
<dbReference type="OrthoDB" id="3213425at2"/>
<dbReference type="EMBL" id="MOMC01000038">
    <property type="protein sequence ID" value="ONH28742.1"/>
    <property type="molecule type" value="Genomic_DNA"/>
</dbReference>
<comment type="caution">
    <text evidence="1">The sequence shown here is derived from an EMBL/GenBank/DDBJ whole genome shotgun (WGS) entry which is preliminary data.</text>
</comment>
<proteinExistence type="predicted"/>
<accession>A0A1V2I8L2</accession>